<proteinExistence type="predicted"/>
<evidence type="ECO:0000313" key="1">
    <source>
        <dbReference type="EMBL" id="SHK30947.1"/>
    </source>
</evidence>
<reference evidence="1 2" key="1">
    <citation type="submission" date="2016-11" db="EMBL/GenBank/DDBJ databases">
        <authorList>
            <person name="Jaros S."/>
            <person name="Januszkiewicz K."/>
            <person name="Wedrychowicz H."/>
        </authorList>
    </citation>
    <scope>NUCLEOTIDE SEQUENCE [LARGE SCALE GENOMIC DNA]</scope>
    <source>
        <strain evidence="1 2">CGMCC 4.5723</strain>
    </source>
</reference>
<dbReference type="EMBL" id="FQZK01000017">
    <property type="protein sequence ID" value="SHK30947.1"/>
    <property type="molecule type" value="Genomic_DNA"/>
</dbReference>
<accession>A0A1M6RF09</accession>
<keyword evidence="2" id="KW-1185">Reference proteome</keyword>
<dbReference type="Proteomes" id="UP000184452">
    <property type="component" value="Unassembled WGS sequence"/>
</dbReference>
<name>A0A1M6RF09_9ACTN</name>
<dbReference type="AlphaFoldDB" id="A0A1M6RF09"/>
<protein>
    <submittedName>
        <fullName evidence="1">Uncharacterized protein</fullName>
    </submittedName>
</protein>
<evidence type="ECO:0000313" key="2">
    <source>
        <dbReference type="Proteomes" id="UP000184452"/>
    </source>
</evidence>
<sequence>MPPTREITEYRVITADKDWGARASKWLSVVESDGHVVHLTNENPAGVYGVVVECNGHWYRLEASPEMSSGGHVIRAFSVETGHP</sequence>
<gene>
    <name evidence="1" type="ORF">SAMN05421803_11777</name>
</gene>
<organism evidence="1 2">
    <name type="scientific">Nocardiopsis flavescens</name>
    <dbReference type="NCBI Taxonomy" id="758803"/>
    <lineage>
        <taxon>Bacteria</taxon>
        <taxon>Bacillati</taxon>
        <taxon>Actinomycetota</taxon>
        <taxon>Actinomycetes</taxon>
        <taxon>Streptosporangiales</taxon>
        <taxon>Nocardiopsidaceae</taxon>
        <taxon>Nocardiopsis</taxon>
    </lineage>
</organism>